<dbReference type="PANTHER" id="PTHR11963">
    <property type="entry name" value="LEUCINE AMINOPEPTIDASE-RELATED"/>
    <property type="match status" value="1"/>
</dbReference>
<dbReference type="PROSITE" id="PS00631">
    <property type="entry name" value="CYTOSOL_AP"/>
    <property type="match status" value="1"/>
</dbReference>
<dbReference type="GeneID" id="105367881"/>
<reference evidence="8" key="1">
    <citation type="submission" date="2025-08" db="UniProtKB">
        <authorList>
            <consortium name="RefSeq"/>
        </authorList>
    </citation>
    <scope>IDENTIFICATION</scope>
</reference>
<evidence type="ECO:0000259" key="6">
    <source>
        <dbReference type="PROSITE" id="PS00631"/>
    </source>
</evidence>
<organism evidence="7 8">
    <name type="scientific">Ceratosolen solmsi marchali</name>
    <dbReference type="NCBI Taxonomy" id="326594"/>
    <lineage>
        <taxon>Eukaryota</taxon>
        <taxon>Metazoa</taxon>
        <taxon>Ecdysozoa</taxon>
        <taxon>Arthropoda</taxon>
        <taxon>Hexapoda</taxon>
        <taxon>Insecta</taxon>
        <taxon>Pterygota</taxon>
        <taxon>Neoptera</taxon>
        <taxon>Endopterygota</taxon>
        <taxon>Hymenoptera</taxon>
        <taxon>Apocrita</taxon>
        <taxon>Proctotrupomorpha</taxon>
        <taxon>Chalcidoidea</taxon>
        <taxon>Agaonidae</taxon>
        <taxon>Agaoninae</taxon>
        <taxon>Ceratosolen</taxon>
    </lineage>
</organism>
<evidence type="ECO:0000256" key="3">
    <source>
        <dbReference type="ARBA" id="ARBA00022670"/>
    </source>
</evidence>
<dbReference type="RefSeq" id="XP_011505017.1">
    <property type="nucleotide sequence ID" value="XM_011506715.1"/>
</dbReference>
<gene>
    <name evidence="8" type="primary">LOC105367881</name>
</gene>
<dbReference type="Pfam" id="PF00883">
    <property type="entry name" value="Peptidase_M17"/>
    <property type="match status" value="1"/>
</dbReference>
<dbReference type="Proteomes" id="UP000695007">
    <property type="component" value="Unplaced"/>
</dbReference>
<feature type="domain" description="Cytosol aminopeptidase" evidence="6">
    <location>
        <begin position="432"/>
        <end position="439"/>
    </location>
</feature>
<dbReference type="InterPro" id="IPR011356">
    <property type="entry name" value="Leucine_aapep/pepB"/>
</dbReference>
<accession>A0AAJ7E238</accession>
<comment type="similarity">
    <text evidence="1">Belongs to the peptidase M17 family.</text>
</comment>
<evidence type="ECO:0000256" key="2">
    <source>
        <dbReference type="ARBA" id="ARBA00022438"/>
    </source>
</evidence>
<proteinExistence type="inferred from homology"/>
<keyword evidence="7" id="KW-1185">Reference proteome</keyword>
<dbReference type="GO" id="GO:0005737">
    <property type="term" value="C:cytoplasm"/>
    <property type="evidence" value="ECO:0007669"/>
    <property type="project" value="InterPro"/>
</dbReference>
<evidence type="ECO:0000256" key="4">
    <source>
        <dbReference type="ARBA" id="ARBA00022801"/>
    </source>
</evidence>
<feature type="compositionally biased region" description="Polar residues" evidence="5">
    <location>
        <begin position="530"/>
        <end position="540"/>
    </location>
</feature>
<evidence type="ECO:0000313" key="8">
    <source>
        <dbReference type="RefSeq" id="XP_011505017.1"/>
    </source>
</evidence>
<evidence type="ECO:0000256" key="1">
    <source>
        <dbReference type="ARBA" id="ARBA00009528"/>
    </source>
</evidence>
<dbReference type="PRINTS" id="PR00481">
    <property type="entry name" value="LAMNOPPTDASE"/>
</dbReference>
<feature type="region of interest" description="Disordered" evidence="5">
    <location>
        <begin position="522"/>
        <end position="546"/>
    </location>
</feature>
<keyword evidence="4" id="KW-0378">Hydrolase</keyword>
<dbReference type="GO" id="GO:0030145">
    <property type="term" value="F:manganese ion binding"/>
    <property type="evidence" value="ECO:0007669"/>
    <property type="project" value="InterPro"/>
</dbReference>
<dbReference type="AlphaFoldDB" id="A0AAJ7E238"/>
<dbReference type="GO" id="GO:0070006">
    <property type="term" value="F:metalloaminopeptidase activity"/>
    <property type="evidence" value="ECO:0007669"/>
    <property type="project" value="InterPro"/>
</dbReference>
<dbReference type="PANTHER" id="PTHR11963:SF48">
    <property type="entry name" value="DIPEPTIDASE B, ISOFORM A"/>
    <property type="match status" value="1"/>
</dbReference>
<dbReference type="InterPro" id="IPR000819">
    <property type="entry name" value="Peptidase_M17_C"/>
</dbReference>
<dbReference type="CTD" id="48450"/>
<evidence type="ECO:0000313" key="7">
    <source>
        <dbReference type="Proteomes" id="UP000695007"/>
    </source>
</evidence>
<dbReference type="Gene3D" id="3.40.630.10">
    <property type="entry name" value="Zn peptidases"/>
    <property type="match status" value="1"/>
</dbReference>
<dbReference type="GO" id="GO:0006508">
    <property type="term" value="P:proteolysis"/>
    <property type="evidence" value="ECO:0007669"/>
    <property type="project" value="UniProtKB-KW"/>
</dbReference>
<dbReference type="SUPFAM" id="SSF53187">
    <property type="entry name" value="Zn-dependent exopeptidases"/>
    <property type="match status" value="1"/>
</dbReference>
<keyword evidence="2 8" id="KW-0031">Aminopeptidase</keyword>
<evidence type="ECO:0000256" key="5">
    <source>
        <dbReference type="SAM" id="MobiDB-lite"/>
    </source>
</evidence>
<keyword evidence="3" id="KW-0645">Protease</keyword>
<name>A0AAJ7E238_9HYME</name>
<dbReference type="KEGG" id="csol:105367881"/>
<protein>
    <submittedName>
        <fullName evidence="8">Aminopeptidase W07G4.4 isoform X1</fullName>
    </submittedName>
</protein>
<sequence>MSGIAMMISALAKLEARCCFARKGRLSVEKWQQQYTSGKCIGKRELHFSNFQSLRPSQVANANVNAVALYRQTITNGDGQQQLANHYSTYIPSRLQIEPNICSPNYDGVILISGTPPGTQEPEPFKSLLFSSSQLDCALFEHTTVLPINLPAKRLIYSPTGPIDCDYDDVRVFNLAAVRGIKRALEAGVRRPLLVLLPDDRFENVELVTLLGALEALYVPLEVREISPDLSYKATTLGIWSPICSKKLQGVVKLATSLESGRFVARDIGGSDPERMAPVRIEEYIRNVFIGSNIDIQVISDPKILQYEYPLFSAVNRASADIPRFAGRIIFLTYEPKDPTCVLETVMLVGKGVTYDTGGADIKTNHAMVGMSRDKCGAAASIGFMQTVNLLQPPTVKVVAAIGVVRNNCGEKAYVADEVITGRSGARIRVNNTDAEGRMVMADILYHIKEMAMCSVNPHIFTIATLTGHAQMSAGKGFSIVIDNSVARSESNAYKLQACGEVMGDMFEVSILRREDFASHKGKAEGDDVLQSSGKKSSVGSERGHQGPAAFLMMSSGLKKSGKESEKPLKYSHLDIAASAGDLPDIATGAPILALAKRFLNKEFEDNLAKNSS</sequence>